<dbReference type="InterPro" id="IPR014223">
    <property type="entry name" value="ABC_CydC/D"/>
</dbReference>
<keyword evidence="6 8" id="KW-0472">Membrane</keyword>
<dbReference type="InterPro" id="IPR036640">
    <property type="entry name" value="ABC1_TM_sf"/>
</dbReference>
<reference evidence="11 12" key="1">
    <citation type="submission" date="2022-11" db="EMBL/GenBank/DDBJ databases">
        <title>Anaerobic phenanthrene biodegradation by a DNRA strain PheN6.</title>
        <authorList>
            <person name="Zhang Z."/>
        </authorList>
    </citation>
    <scope>NUCLEOTIDE SEQUENCE [LARGE SCALE GENOMIC DNA]</scope>
    <source>
        <strain evidence="11 12">PheN6</strain>
    </source>
</reference>
<proteinExistence type="predicted"/>
<evidence type="ECO:0000259" key="10">
    <source>
        <dbReference type="PROSITE" id="PS50929"/>
    </source>
</evidence>
<comment type="caution">
    <text evidence="11">The sequence shown here is derived from an EMBL/GenBank/DDBJ whole genome shotgun (WGS) entry which is preliminary data.</text>
</comment>
<dbReference type="EMBL" id="JAPFQL010000050">
    <property type="protein sequence ID" value="MDC5698042.1"/>
    <property type="molecule type" value="Genomic_DNA"/>
</dbReference>
<keyword evidence="12" id="KW-1185">Reference proteome</keyword>
<protein>
    <submittedName>
        <fullName evidence="11">Thiol reductant ABC exporter subunit CydC</fullName>
    </submittedName>
</protein>
<dbReference type="SUPFAM" id="SSF90123">
    <property type="entry name" value="ABC transporter transmembrane region"/>
    <property type="match status" value="1"/>
</dbReference>
<comment type="subcellular location">
    <subcellularLocation>
        <location evidence="1">Cell membrane</location>
        <topology evidence="1">Multi-pass membrane protein</topology>
    </subcellularLocation>
</comment>
<dbReference type="PANTHER" id="PTHR24221">
    <property type="entry name" value="ATP-BINDING CASSETTE SUB-FAMILY B"/>
    <property type="match status" value="1"/>
</dbReference>
<feature type="transmembrane region" description="Helical" evidence="8">
    <location>
        <begin position="258"/>
        <end position="282"/>
    </location>
</feature>
<dbReference type="RefSeq" id="WP_272462616.1">
    <property type="nucleotide sequence ID" value="NZ_JAPFQL010000050.1"/>
</dbReference>
<keyword evidence="5 8" id="KW-1133">Transmembrane helix</keyword>
<dbReference type="Pfam" id="PF00005">
    <property type="entry name" value="ABC_tran"/>
    <property type="match status" value="1"/>
</dbReference>
<organism evidence="11 12">
    <name type="scientific">Intrasporangium calvum</name>
    <dbReference type="NCBI Taxonomy" id="53358"/>
    <lineage>
        <taxon>Bacteria</taxon>
        <taxon>Bacillati</taxon>
        <taxon>Actinomycetota</taxon>
        <taxon>Actinomycetes</taxon>
        <taxon>Micrococcales</taxon>
        <taxon>Intrasporangiaceae</taxon>
        <taxon>Intrasporangium</taxon>
    </lineage>
</organism>
<gene>
    <name evidence="11" type="primary">cydC</name>
    <name evidence="11" type="ORF">OO014_12305</name>
</gene>
<evidence type="ECO:0000313" key="11">
    <source>
        <dbReference type="EMBL" id="MDC5698042.1"/>
    </source>
</evidence>
<accession>A0ABT5GIR6</accession>
<feature type="compositionally biased region" description="Basic and acidic residues" evidence="7">
    <location>
        <begin position="538"/>
        <end position="547"/>
    </location>
</feature>
<keyword evidence="2 8" id="KW-0812">Transmembrane</keyword>
<dbReference type="PROSITE" id="PS50929">
    <property type="entry name" value="ABC_TM1F"/>
    <property type="match status" value="1"/>
</dbReference>
<evidence type="ECO:0000313" key="12">
    <source>
        <dbReference type="Proteomes" id="UP001150259"/>
    </source>
</evidence>
<keyword evidence="3" id="KW-0547">Nucleotide-binding</keyword>
<feature type="transmembrane region" description="Helical" evidence="8">
    <location>
        <begin position="69"/>
        <end position="90"/>
    </location>
</feature>
<keyword evidence="4" id="KW-0067">ATP-binding</keyword>
<feature type="transmembrane region" description="Helical" evidence="8">
    <location>
        <begin position="36"/>
        <end position="62"/>
    </location>
</feature>
<dbReference type="InterPro" id="IPR027417">
    <property type="entry name" value="P-loop_NTPase"/>
</dbReference>
<dbReference type="Proteomes" id="UP001150259">
    <property type="component" value="Unassembled WGS sequence"/>
</dbReference>
<name>A0ABT5GIR6_9MICO</name>
<evidence type="ECO:0000256" key="3">
    <source>
        <dbReference type="ARBA" id="ARBA00022741"/>
    </source>
</evidence>
<sequence>MTTSPTAAPDVRVGVEGLTKPQPLRPGSASDHRGRIALAGMLGGVATASGVALTATSGWLIARAAERPIILTLMTAIVAVRTFGIARPVFRYWERLVSHDASLASLAARRSAAYEALIPLTPARLGRRRRADVLTAVVHDLTDEVEAQVRVTVPVVSSAVAGAIAIGFTTVIAPPVGLVVALVCASVVLVSAVAHRMETSSLGALVAARAEVVRVSELVTSQADELRAIGAWATAARWLDDAHDGVARATRAAVRGRALAAGTYLLVVAAATIATAAIATGLEVSNPVKALLVLTPVALADAITPLADAMRARAQARAAAARTAKLLAQDPAVRDVRGSLPADAGAGSEQFRGVRLTDVAAAWDGSNALGPFDLGVGAGEAVAVLGPNGSGKSTLLAVLARHLDPLSGRYDVHTAAGSHDVLTEPLAEARARIAVVDDEPHVFATSLRNNLTLARPGATDEDVLQALDRAGLGRLVAGLPDGLDTILGAGGRGLSGGERARLAIARAHLSGRPLMVLDEPVAHLDPPTARSVLADLLAPRRDTDDRGASTYPHDSDAGQGTAPGAGEDTARVAPDGRRPAVVLVTHRPDGLDLVDRVFTVTHPHR</sequence>
<dbReference type="InterPro" id="IPR039421">
    <property type="entry name" value="Type_1_exporter"/>
</dbReference>
<dbReference type="InterPro" id="IPR003439">
    <property type="entry name" value="ABC_transporter-like_ATP-bd"/>
</dbReference>
<evidence type="ECO:0000256" key="5">
    <source>
        <dbReference type="ARBA" id="ARBA00022989"/>
    </source>
</evidence>
<dbReference type="InterPro" id="IPR003593">
    <property type="entry name" value="AAA+_ATPase"/>
</dbReference>
<dbReference type="PROSITE" id="PS50893">
    <property type="entry name" value="ABC_TRANSPORTER_2"/>
    <property type="match status" value="1"/>
</dbReference>
<evidence type="ECO:0000256" key="1">
    <source>
        <dbReference type="ARBA" id="ARBA00004651"/>
    </source>
</evidence>
<dbReference type="Gene3D" id="3.40.50.300">
    <property type="entry name" value="P-loop containing nucleotide triphosphate hydrolases"/>
    <property type="match status" value="1"/>
</dbReference>
<evidence type="ECO:0000256" key="8">
    <source>
        <dbReference type="SAM" id="Phobius"/>
    </source>
</evidence>
<evidence type="ECO:0000256" key="7">
    <source>
        <dbReference type="SAM" id="MobiDB-lite"/>
    </source>
</evidence>
<feature type="region of interest" description="Disordered" evidence="7">
    <location>
        <begin position="537"/>
        <end position="577"/>
    </location>
</feature>
<dbReference type="Gene3D" id="1.20.1560.10">
    <property type="entry name" value="ABC transporter type 1, transmembrane domain"/>
    <property type="match status" value="1"/>
</dbReference>
<feature type="domain" description="ABC transporter" evidence="9">
    <location>
        <begin position="354"/>
        <end position="594"/>
    </location>
</feature>
<feature type="domain" description="ABC transmembrane type-1" evidence="10">
    <location>
        <begin position="37"/>
        <end position="282"/>
    </location>
</feature>
<feature type="transmembrane region" description="Helical" evidence="8">
    <location>
        <begin position="160"/>
        <end position="193"/>
    </location>
</feature>
<evidence type="ECO:0000259" key="9">
    <source>
        <dbReference type="PROSITE" id="PS50893"/>
    </source>
</evidence>
<evidence type="ECO:0000256" key="2">
    <source>
        <dbReference type="ARBA" id="ARBA00022692"/>
    </source>
</evidence>
<dbReference type="InterPro" id="IPR011527">
    <property type="entry name" value="ABC1_TM_dom"/>
</dbReference>
<feature type="compositionally biased region" description="Basic and acidic residues" evidence="7">
    <location>
        <begin position="568"/>
        <end position="577"/>
    </location>
</feature>
<dbReference type="SMART" id="SM00382">
    <property type="entry name" value="AAA"/>
    <property type="match status" value="1"/>
</dbReference>
<dbReference type="PANTHER" id="PTHR24221:SF654">
    <property type="entry name" value="ATP-BINDING CASSETTE SUB-FAMILY B MEMBER 6"/>
    <property type="match status" value="1"/>
</dbReference>
<dbReference type="SUPFAM" id="SSF52540">
    <property type="entry name" value="P-loop containing nucleoside triphosphate hydrolases"/>
    <property type="match status" value="1"/>
</dbReference>
<evidence type="ECO:0000256" key="4">
    <source>
        <dbReference type="ARBA" id="ARBA00022840"/>
    </source>
</evidence>
<evidence type="ECO:0000256" key="6">
    <source>
        <dbReference type="ARBA" id="ARBA00023136"/>
    </source>
</evidence>
<dbReference type="NCBIfam" id="TIGR02868">
    <property type="entry name" value="CydC"/>
    <property type="match status" value="1"/>
</dbReference>